<evidence type="ECO:0000313" key="1">
    <source>
        <dbReference type="EMBL" id="KRY47352.1"/>
    </source>
</evidence>
<name>A0A0V1CDZ3_TRIBR</name>
<accession>A0A0V1CDZ3</accession>
<dbReference type="InterPro" id="IPR005312">
    <property type="entry name" value="DUF1759"/>
</dbReference>
<organism evidence="1 2">
    <name type="scientific">Trichinella britovi</name>
    <name type="common">Parasitic roundworm</name>
    <dbReference type="NCBI Taxonomy" id="45882"/>
    <lineage>
        <taxon>Eukaryota</taxon>
        <taxon>Metazoa</taxon>
        <taxon>Ecdysozoa</taxon>
        <taxon>Nematoda</taxon>
        <taxon>Enoplea</taxon>
        <taxon>Dorylaimia</taxon>
        <taxon>Trichinellida</taxon>
        <taxon>Trichinellidae</taxon>
        <taxon>Trichinella</taxon>
    </lineage>
</organism>
<dbReference type="Proteomes" id="UP000054653">
    <property type="component" value="Unassembled WGS sequence"/>
</dbReference>
<proteinExistence type="predicted"/>
<sequence>MGLADEEEEYLTVHVVLGVDYFFRMLGSSIVRADDDDPVMSAVVSVFDRLGCLAPYTVRAKIIIQLQWQVWSTMPRAGSLVPPRNLITLKSRLQFFTEELEQLCADSAATGMIKTQLAATEEIYRRFDLLQEEYGAGLDGEEVKTAMAEWAECRKGFRGITVRARSLISAGKIAVPRASYVQGGVTAFRGFWDRFADSIHKRMDLSDAAKLSYLRGCLTGDALRSIIGLSSSNADYEVAVQRVKERFDRPYIAVRKLVLE</sequence>
<dbReference type="Pfam" id="PF03564">
    <property type="entry name" value="DUF1759"/>
    <property type="match status" value="1"/>
</dbReference>
<reference evidence="1 2" key="1">
    <citation type="submission" date="2015-01" db="EMBL/GenBank/DDBJ databases">
        <title>Evolution of Trichinella species and genotypes.</title>
        <authorList>
            <person name="Korhonen P.K."/>
            <person name="Edoardo P."/>
            <person name="Giuseppe L.R."/>
            <person name="Gasser R.B."/>
        </authorList>
    </citation>
    <scope>NUCLEOTIDE SEQUENCE [LARGE SCALE GENOMIC DNA]</scope>
    <source>
        <strain evidence="1">ISS120</strain>
    </source>
</reference>
<keyword evidence="2" id="KW-1185">Reference proteome</keyword>
<comment type="caution">
    <text evidence="1">The sequence shown here is derived from an EMBL/GenBank/DDBJ whole genome shotgun (WGS) entry which is preliminary data.</text>
</comment>
<gene>
    <name evidence="1" type="ORF">T03_2707</name>
</gene>
<protein>
    <submittedName>
        <fullName evidence="1">Uncharacterized protein</fullName>
    </submittedName>
</protein>
<dbReference type="OrthoDB" id="5864015at2759"/>
<dbReference type="EMBL" id="JYDI01000246">
    <property type="protein sequence ID" value="KRY47352.1"/>
    <property type="molecule type" value="Genomic_DNA"/>
</dbReference>
<dbReference type="AlphaFoldDB" id="A0A0V1CDZ3"/>
<evidence type="ECO:0000313" key="2">
    <source>
        <dbReference type="Proteomes" id="UP000054653"/>
    </source>
</evidence>